<dbReference type="AlphaFoldDB" id="A0A0A9Y4U3"/>
<reference evidence="2" key="2">
    <citation type="submission" date="2014-07" db="EMBL/GenBank/DDBJ databases">
        <authorList>
            <person name="Hull J."/>
        </authorList>
    </citation>
    <scope>NUCLEOTIDE SEQUENCE</scope>
</reference>
<dbReference type="InterPro" id="IPR029526">
    <property type="entry name" value="PGBD"/>
</dbReference>
<organism evidence="2">
    <name type="scientific">Lygus hesperus</name>
    <name type="common">Western plant bug</name>
    <dbReference type="NCBI Taxonomy" id="30085"/>
    <lineage>
        <taxon>Eukaryota</taxon>
        <taxon>Metazoa</taxon>
        <taxon>Ecdysozoa</taxon>
        <taxon>Arthropoda</taxon>
        <taxon>Hexapoda</taxon>
        <taxon>Insecta</taxon>
        <taxon>Pterygota</taxon>
        <taxon>Neoptera</taxon>
        <taxon>Paraneoptera</taxon>
        <taxon>Hemiptera</taxon>
        <taxon>Heteroptera</taxon>
        <taxon>Panheteroptera</taxon>
        <taxon>Cimicomorpha</taxon>
        <taxon>Miridae</taxon>
        <taxon>Mirini</taxon>
        <taxon>Lygus</taxon>
    </lineage>
</organism>
<gene>
    <name evidence="2" type="primary">PGBD3_0</name>
    <name evidence="2" type="ORF">CM83_4937</name>
</gene>
<protein>
    <submittedName>
        <fullName evidence="2">PiggyBac transposable element-derived protein 3</fullName>
    </submittedName>
</protein>
<evidence type="ECO:0000259" key="1">
    <source>
        <dbReference type="Pfam" id="PF13843"/>
    </source>
</evidence>
<feature type="non-terminal residue" evidence="2">
    <location>
        <position position="1"/>
    </location>
</feature>
<sequence length="215" mass="24853">VRCWTGGRTHDSETDLISVPVNHFDISPVEPNSSSGPATSHVIISQSYTPVTSEMVDRCDRLLRLSHDWLKEEDANRQNVKYLPGVITNRTKCNNFTAQNYEMFKGMTPVQVLELLLSDNVIDLLVRESNSYASHRYSENTATTSEEIKCFIGILIHSSYNILPSKRHYWEKAEDENEMVCKAKRRSRFFKIMKHLRCADNNQLDLSNKFTKLRH</sequence>
<dbReference type="PANTHER" id="PTHR47055:SF3">
    <property type="entry name" value="PHORBOL-ESTER_DAG-TYPE DOMAIN-CONTAINING PROTEIN"/>
    <property type="match status" value="1"/>
</dbReference>
<name>A0A0A9Y4U3_LYGHE</name>
<dbReference type="PANTHER" id="PTHR47055">
    <property type="entry name" value="DDE_TNP_1_7 DOMAIN-CONTAINING PROTEIN"/>
    <property type="match status" value="1"/>
</dbReference>
<accession>A0A0A9Y4U3</accession>
<dbReference type="InterPro" id="IPR052638">
    <property type="entry name" value="PiggyBac_TE-derived"/>
</dbReference>
<dbReference type="EMBL" id="GBHO01017501">
    <property type="protein sequence ID" value="JAG26103.1"/>
    <property type="molecule type" value="Transcribed_RNA"/>
</dbReference>
<feature type="domain" description="PiggyBac transposable element-derived protein" evidence="1">
    <location>
        <begin position="108"/>
        <end position="214"/>
    </location>
</feature>
<dbReference type="Pfam" id="PF13843">
    <property type="entry name" value="DDE_Tnp_1_7"/>
    <property type="match status" value="1"/>
</dbReference>
<dbReference type="GO" id="GO:0043565">
    <property type="term" value="F:sequence-specific DNA binding"/>
    <property type="evidence" value="ECO:0007669"/>
    <property type="project" value="TreeGrafter"/>
</dbReference>
<reference evidence="2" key="1">
    <citation type="journal article" date="2014" name="PLoS ONE">
        <title>Transcriptome-Based Identification of ABC Transporters in the Western Tarnished Plant Bug Lygus hesperus.</title>
        <authorList>
            <person name="Hull J.J."/>
            <person name="Chaney K."/>
            <person name="Geib S.M."/>
            <person name="Fabrick J.A."/>
            <person name="Brent C.S."/>
            <person name="Walsh D."/>
            <person name="Lavine L.C."/>
        </authorList>
    </citation>
    <scope>NUCLEOTIDE SEQUENCE</scope>
</reference>
<proteinExistence type="predicted"/>
<evidence type="ECO:0000313" key="2">
    <source>
        <dbReference type="EMBL" id="JAG26103.1"/>
    </source>
</evidence>